<evidence type="ECO:0000313" key="2">
    <source>
        <dbReference type="Proteomes" id="UP000801492"/>
    </source>
</evidence>
<proteinExistence type="predicted"/>
<dbReference type="EMBL" id="VTPC01003153">
    <property type="protein sequence ID" value="KAF2898956.1"/>
    <property type="molecule type" value="Genomic_DNA"/>
</dbReference>
<protein>
    <submittedName>
        <fullName evidence="1">Uncharacterized protein</fullName>
    </submittedName>
</protein>
<dbReference type="AlphaFoldDB" id="A0A8K0D8R0"/>
<reference evidence="1" key="1">
    <citation type="submission" date="2019-08" db="EMBL/GenBank/DDBJ databases">
        <title>The genome of the North American firefly Photinus pyralis.</title>
        <authorList>
            <consortium name="Photinus pyralis genome working group"/>
            <person name="Fallon T.R."/>
            <person name="Sander Lower S.E."/>
            <person name="Weng J.-K."/>
        </authorList>
    </citation>
    <scope>NUCLEOTIDE SEQUENCE</scope>
    <source>
        <strain evidence="1">TRF0915ILg1</strain>
        <tissue evidence="1">Whole body</tissue>
    </source>
</reference>
<accession>A0A8K0D8R0</accession>
<organism evidence="1 2">
    <name type="scientific">Ignelater luminosus</name>
    <name type="common">Cucubano</name>
    <name type="synonym">Pyrophorus luminosus</name>
    <dbReference type="NCBI Taxonomy" id="2038154"/>
    <lineage>
        <taxon>Eukaryota</taxon>
        <taxon>Metazoa</taxon>
        <taxon>Ecdysozoa</taxon>
        <taxon>Arthropoda</taxon>
        <taxon>Hexapoda</taxon>
        <taxon>Insecta</taxon>
        <taxon>Pterygota</taxon>
        <taxon>Neoptera</taxon>
        <taxon>Endopterygota</taxon>
        <taxon>Coleoptera</taxon>
        <taxon>Polyphaga</taxon>
        <taxon>Elateriformia</taxon>
        <taxon>Elateroidea</taxon>
        <taxon>Elateridae</taxon>
        <taxon>Agrypninae</taxon>
        <taxon>Pyrophorini</taxon>
        <taxon>Ignelater</taxon>
    </lineage>
</organism>
<dbReference type="OrthoDB" id="6617263at2759"/>
<dbReference type="Proteomes" id="UP000801492">
    <property type="component" value="Unassembled WGS sequence"/>
</dbReference>
<evidence type="ECO:0000313" key="1">
    <source>
        <dbReference type="EMBL" id="KAF2898956.1"/>
    </source>
</evidence>
<sequence length="1177" mass="137638">MKITTEEFILKFHSLTGTTVGERQKSFHLFLNGIGEREHSELNFNLLMPKTPLEEKLKVDALIYFKRISELLEILKSENPILIEKILRISSWLVPEAFQNVSGEELTNSILPHISFNAKVKLLNKLALNIKNPEKGDEYFKCIEEKYGFYLASKLIPCCSLDLIMKCIKVNRLKIMPRHLLLIIMKQPAITELILKELKGTGKVDPASEYKNVFKYLAKNDITLFLKLKKEYNVSLQLGWRITDKYVKNNKEAIIKSPDNYYSTFHNKQIAKSMNQSFPEMYFNMFPTSVNNFTNQYDKLITMCNNLPKRICNVELLLKTFERIYGSNLWDNSDYINLTLLNMLSKEYREIIVKIEKRPTSITEEKWYSYMATEISIPYLKKTITLSSNIQTRAELISLLVETCKINSDKKALAKLCTYMVTKHRNDHISVRLAFIKTIKKSFKLGDLEEEHWTPINELIEIFLLNEEQFFHESDFIEGYVYYRLKNKMDIKEQLKKYIKASYNSNYNIIKEKPEYEKKCLLVFGELIPEVHKGTTSLESSSLQFLCALIDWNKRHPDDQVSLSNYLEFIDKLKCNLKENGCGYQTEPIIKTCILKLNAESEVRKEILKYYLMKNTNVDSAILMFLLKTEPLTIKESISDVTRLVFKMYWARSHTLFWNACKYYTHLEIPQNIIDICKNSPDKDVEEHEQSSVISIAIMALSCLMSNEEFNNFIKPYYPTELTADSKSAEGKRMHTFQQSIGKCLKNVKPASAALESISVFCKGDYLKLVQSSLYSLCSNINENKLISLFNELSGRAVSIRKHALHLTLRVLDKQNVYTILKKFMDTEKNASMRKFIFKSIFNFFVQNPSDYSWEILIVNMKAVDVNDKEAVEILMQSDKIPRQYFIKYLLFTWNIIENAPDSQGNKEPHFSQLLGNIDSKNINLLPKEFCQKIIDTYFLKNVTGLTHFQSHVNTFVCKYIIYCDSEEEQESRLNANFEIMKNCASTKCENLERRAELWNYISDILKCFCMQYLVNDCTNIRILKKFTELWKNSFPRHKAISEFLHLEFTLIYIEKLSVPEIGKKLGEFCDELANLFGNIVVPVFSKKVIFFYKYFLPDDNDCLEKFSLIENLLQPDPSIACLILTIMLLDNENLNKEETKAQYERIIEVLEKQTDPTIQIFYNNHIRGTTTLDYYY</sequence>
<name>A0A8K0D8R0_IGNLU</name>
<comment type="caution">
    <text evidence="1">The sequence shown here is derived from an EMBL/GenBank/DDBJ whole genome shotgun (WGS) entry which is preliminary data.</text>
</comment>
<keyword evidence="2" id="KW-1185">Reference proteome</keyword>
<gene>
    <name evidence="1" type="ORF">ILUMI_07217</name>
</gene>